<dbReference type="InterPro" id="IPR000652">
    <property type="entry name" value="Triosephosphate_isomerase"/>
</dbReference>
<accession>A0A4U1IEA6</accession>
<evidence type="ECO:0000313" key="2">
    <source>
        <dbReference type="EMBL" id="TKC91835.1"/>
    </source>
</evidence>
<dbReference type="Proteomes" id="UP000305539">
    <property type="component" value="Unassembled WGS sequence"/>
</dbReference>
<evidence type="ECO:0000313" key="3">
    <source>
        <dbReference type="Proteomes" id="UP000305539"/>
    </source>
</evidence>
<dbReference type="InterPro" id="IPR013785">
    <property type="entry name" value="Aldolase_TIM"/>
</dbReference>
<reference evidence="2 3" key="1">
    <citation type="submission" date="2019-04" db="EMBL/GenBank/DDBJ databases">
        <title>Trinickia sp. 7GSK02, isolated from subtropical forest soil.</title>
        <authorList>
            <person name="Gao Z.-H."/>
            <person name="Qiu L.-H."/>
        </authorList>
    </citation>
    <scope>NUCLEOTIDE SEQUENCE [LARGE SCALE GENOMIC DNA]</scope>
    <source>
        <strain evidence="2 3">7GSK02</strain>
    </source>
</reference>
<dbReference type="GO" id="GO:0004807">
    <property type="term" value="F:triose-phosphate isomerase activity"/>
    <property type="evidence" value="ECO:0007669"/>
    <property type="project" value="InterPro"/>
</dbReference>
<name>A0A4U1IEA6_9BURK</name>
<dbReference type="Gene3D" id="3.20.20.70">
    <property type="entry name" value="Aldolase class I"/>
    <property type="match status" value="1"/>
</dbReference>
<comment type="caution">
    <text evidence="2">The sequence shown here is derived from an EMBL/GenBank/DDBJ whole genome shotgun (WGS) entry which is preliminary data.</text>
</comment>
<organism evidence="2 3">
    <name type="scientific">Trinickia terrae</name>
    <dbReference type="NCBI Taxonomy" id="2571161"/>
    <lineage>
        <taxon>Bacteria</taxon>
        <taxon>Pseudomonadati</taxon>
        <taxon>Pseudomonadota</taxon>
        <taxon>Betaproteobacteria</taxon>
        <taxon>Burkholderiales</taxon>
        <taxon>Burkholderiaceae</taxon>
        <taxon>Trinickia</taxon>
    </lineage>
</organism>
<evidence type="ECO:0000256" key="1">
    <source>
        <dbReference type="ARBA" id="ARBA00023235"/>
    </source>
</evidence>
<proteinExistence type="predicted"/>
<gene>
    <name evidence="2" type="ORF">FAZ69_03220</name>
</gene>
<protein>
    <submittedName>
        <fullName evidence="2">Uncharacterized protein</fullName>
    </submittedName>
</protein>
<dbReference type="SUPFAM" id="SSF51351">
    <property type="entry name" value="Triosephosphate isomerase (TIM)"/>
    <property type="match status" value="1"/>
</dbReference>
<dbReference type="AlphaFoldDB" id="A0A4U1IEA6"/>
<dbReference type="EMBL" id="SWJE01000002">
    <property type="protein sequence ID" value="TKC91835.1"/>
    <property type="molecule type" value="Genomic_DNA"/>
</dbReference>
<sequence>MYRNASYTSKFRLPIANAVDLFAETNIDGALIEGASLDATEFTAIYTAAHRAVQKAIAAST</sequence>
<dbReference type="Pfam" id="PF00121">
    <property type="entry name" value="TIM"/>
    <property type="match status" value="1"/>
</dbReference>
<dbReference type="InterPro" id="IPR035990">
    <property type="entry name" value="TIM_sf"/>
</dbReference>
<keyword evidence="1" id="KW-0413">Isomerase</keyword>
<keyword evidence="3" id="KW-1185">Reference proteome</keyword>